<dbReference type="InterPro" id="IPR014337">
    <property type="entry name" value="Ectoine_EhuB"/>
</dbReference>
<dbReference type="InterPro" id="IPR001638">
    <property type="entry name" value="Solute-binding_3/MltF_N"/>
</dbReference>
<dbReference type="RefSeq" id="WP_006239581.1">
    <property type="nucleotide sequence ID" value="NZ_JH636049.1"/>
</dbReference>
<dbReference type="SUPFAM" id="SSF53850">
    <property type="entry name" value="Periplasmic binding protein-like II"/>
    <property type="match status" value="1"/>
</dbReference>
<dbReference type="PANTHER" id="PTHR35936">
    <property type="entry name" value="MEMBRANE-BOUND LYTIC MUREIN TRANSGLYCOSYLASE F"/>
    <property type="match status" value="1"/>
</dbReference>
<dbReference type="EMBL" id="JH636049">
    <property type="protein sequence ID" value="EID55418.1"/>
    <property type="molecule type" value="Genomic_DNA"/>
</dbReference>
<feature type="signal peptide" evidence="2">
    <location>
        <begin position="1"/>
        <end position="31"/>
    </location>
</feature>
<evidence type="ECO:0000313" key="5">
    <source>
        <dbReference type="Proteomes" id="UP000004691"/>
    </source>
</evidence>
<evidence type="ECO:0000256" key="2">
    <source>
        <dbReference type="SAM" id="SignalP"/>
    </source>
</evidence>
<evidence type="ECO:0000256" key="1">
    <source>
        <dbReference type="ARBA" id="ARBA00022729"/>
    </source>
</evidence>
<proteinExistence type="predicted"/>
<organism evidence="4 5">
    <name type="scientific">Saccharomonospora xinjiangensis XJ-54</name>
    <dbReference type="NCBI Taxonomy" id="882086"/>
    <lineage>
        <taxon>Bacteria</taxon>
        <taxon>Bacillati</taxon>
        <taxon>Actinomycetota</taxon>
        <taxon>Actinomycetes</taxon>
        <taxon>Pseudonocardiales</taxon>
        <taxon>Pseudonocardiaceae</taxon>
        <taxon>Saccharomonospora</taxon>
    </lineage>
</organism>
<dbReference type="AlphaFoldDB" id="I0V5L5"/>
<dbReference type="PROSITE" id="PS51257">
    <property type="entry name" value="PROKAR_LIPOPROTEIN"/>
    <property type="match status" value="1"/>
</dbReference>
<keyword evidence="1 2" id="KW-0732">Signal</keyword>
<dbReference type="NCBIfam" id="TIGR02995">
    <property type="entry name" value="ectoine_ehuB"/>
    <property type="match status" value="1"/>
</dbReference>
<dbReference type="PANTHER" id="PTHR35936:SF17">
    <property type="entry name" value="ARGININE-BINDING EXTRACELLULAR PROTEIN ARTP"/>
    <property type="match status" value="1"/>
</dbReference>
<reference evidence="4 5" key="1">
    <citation type="submission" date="2012-01" db="EMBL/GenBank/DDBJ databases">
        <title>Improved High-Quality Draft sequence of Saccharomonospora xinjiangensis XJ-54.</title>
        <authorList>
            <consortium name="US DOE Joint Genome Institute"/>
            <person name="Lucas S."/>
            <person name="Han J."/>
            <person name="Lapidus A."/>
            <person name="Cheng J.-F."/>
            <person name="Goodwin L."/>
            <person name="Pitluck S."/>
            <person name="Peters L."/>
            <person name="Mikhailova N."/>
            <person name="Teshima H."/>
            <person name="Detter J.C."/>
            <person name="Han C."/>
            <person name="Tapia R."/>
            <person name="Land M."/>
            <person name="Hauser L."/>
            <person name="Kyrpides N."/>
            <person name="Ivanova N."/>
            <person name="Pagani I."/>
            <person name="Brambilla E.-M."/>
            <person name="Klenk H.-P."/>
            <person name="Woyke T."/>
        </authorList>
    </citation>
    <scope>NUCLEOTIDE SEQUENCE [LARGE SCALE GENOMIC DNA]</scope>
    <source>
        <strain evidence="4 5">XJ-54</strain>
    </source>
</reference>
<feature type="domain" description="Solute-binding protein family 3/N-terminal" evidence="3">
    <location>
        <begin position="57"/>
        <end position="283"/>
    </location>
</feature>
<dbReference type="Pfam" id="PF00497">
    <property type="entry name" value="SBP_bac_3"/>
    <property type="match status" value="1"/>
</dbReference>
<dbReference type="STRING" id="882086.SacxiDRAFT_3212"/>
<dbReference type="eggNOG" id="COG0834">
    <property type="taxonomic scope" value="Bacteria"/>
</dbReference>
<keyword evidence="5" id="KW-1185">Reference proteome</keyword>
<evidence type="ECO:0000313" key="4">
    <source>
        <dbReference type="EMBL" id="EID55418.1"/>
    </source>
</evidence>
<evidence type="ECO:0000259" key="3">
    <source>
        <dbReference type="SMART" id="SM00062"/>
    </source>
</evidence>
<dbReference type="Proteomes" id="UP000004691">
    <property type="component" value="Unassembled WGS sequence"/>
</dbReference>
<dbReference type="SMART" id="SM00062">
    <property type="entry name" value="PBPb"/>
    <property type="match status" value="1"/>
</dbReference>
<dbReference type="InterPro" id="IPR006311">
    <property type="entry name" value="TAT_signal"/>
</dbReference>
<feature type="chain" id="PRO_5003635515" evidence="2">
    <location>
        <begin position="32"/>
        <end position="299"/>
    </location>
</feature>
<dbReference type="GO" id="GO:0051470">
    <property type="term" value="P:ectoine transmembrane transport"/>
    <property type="evidence" value="ECO:0007669"/>
    <property type="project" value="InterPro"/>
</dbReference>
<dbReference type="HOGENOM" id="CLU_019602_2_0_11"/>
<dbReference type="OrthoDB" id="9768183at2"/>
<protein>
    <submittedName>
        <fullName evidence="4">Ectoine/hydroxyectoine ABC transporter solute-binding protein</fullName>
    </submittedName>
</protein>
<name>I0V5L5_9PSEU</name>
<dbReference type="PROSITE" id="PS51318">
    <property type="entry name" value="TAT"/>
    <property type="match status" value="1"/>
</dbReference>
<sequence length="299" mass="32044">MSKRELNLSRRALLRYSAVGLAAVGGGSLLAACQTTNPETGQVEGSGLQQRIDSGQPVRLAVANEPPYTKLEANGELTGASPDVTKAVLERLGITKVEGIQTDYDSMIPGLDADRWDIVSAGLFMNKTRCAKVLYASPDIVSTESFAVPAGNPKKLTTVDALLDSDAVVAVLAGSYELKTAKALGVPEPQLQTYPKAPDAMQGMRDGRVDAVLLPTLTLKSHKEQYGGEFEITEPLEAFPTTGAGAAFRKSDADFHKKFDAELKKFKETDEFAQILDKWGFDAKASRNSTTEQLCATEG</sequence>
<dbReference type="Gene3D" id="3.40.190.10">
    <property type="entry name" value="Periplasmic binding protein-like II"/>
    <property type="match status" value="2"/>
</dbReference>
<accession>I0V5L5</accession>
<dbReference type="GO" id="GO:0033294">
    <property type="term" value="F:ectoine binding"/>
    <property type="evidence" value="ECO:0007669"/>
    <property type="project" value="InterPro"/>
</dbReference>
<gene>
    <name evidence="4" type="ORF">SacxiDRAFT_3212</name>
</gene>